<dbReference type="Pfam" id="PF13401">
    <property type="entry name" value="AAA_22"/>
    <property type="match status" value="1"/>
</dbReference>
<dbReference type="EMBL" id="BJUS01000001">
    <property type="protein sequence ID" value="GEK71562.1"/>
    <property type="molecule type" value="Genomic_DNA"/>
</dbReference>
<accession>A0ABQ0TZL9</accession>
<reference evidence="2 3" key="1">
    <citation type="submission" date="2019-07" db="EMBL/GenBank/DDBJ databases">
        <title>Whole genome shotgun sequence of Halomonas halophila NBRC 102604.</title>
        <authorList>
            <person name="Hosoyama A."/>
            <person name="Uohara A."/>
            <person name="Ohji S."/>
            <person name="Ichikawa N."/>
        </authorList>
    </citation>
    <scope>NUCLEOTIDE SEQUENCE [LARGE SCALE GENOMIC DNA]</scope>
    <source>
        <strain evidence="2 3">NBRC 102604</strain>
    </source>
</reference>
<evidence type="ECO:0000313" key="2">
    <source>
        <dbReference type="EMBL" id="GEK71562.1"/>
    </source>
</evidence>
<evidence type="ECO:0000259" key="1">
    <source>
        <dbReference type="Pfam" id="PF13401"/>
    </source>
</evidence>
<dbReference type="InterPro" id="IPR027417">
    <property type="entry name" value="P-loop_NTPase"/>
</dbReference>
<dbReference type="Proteomes" id="UP000321121">
    <property type="component" value="Unassembled WGS sequence"/>
</dbReference>
<gene>
    <name evidence="2" type="ORF">HHA04nite_01060</name>
</gene>
<comment type="caution">
    <text evidence="2">The sequence shown here is derived from an EMBL/GenBank/DDBJ whole genome shotgun (WGS) entry which is preliminary data.</text>
</comment>
<protein>
    <recommendedName>
        <fullName evidence="1">ORC1/DEAH AAA+ ATPase domain-containing protein</fullName>
    </recommendedName>
</protein>
<sequence length="240" mass="26488">MSVNAIVPLTNVGLLASAVENVTNRPPELPGIAVMYGFSGYGKSLAAAYTANLHRAYYLQCRESFTKKAFVQAMLREMGITPTKTLNDMIDQVAEQLSRSGRPLIIDDVQYILEKAAANLITDLYEASQGTLILIGEEHVPTAMSRRLERLHNRVLEWVPAQPASLDDVSLLAAKSYPEIEIDDDLLEMVNTRVGGCLRRVAVNLYQIHSEALANGWTLVGLKEWGDREIHTGQAPARRG</sequence>
<proteinExistence type="predicted"/>
<dbReference type="InterPro" id="IPR049945">
    <property type="entry name" value="AAA_22"/>
</dbReference>
<organism evidence="2 3">
    <name type="scientific">Halomonas halophila</name>
    <dbReference type="NCBI Taxonomy" id="29573"/>
    <lineage>
        <taxon>Bacteria</taxon>
        <taxon>Pseudomonadati</taxon>
        <taxon>Pseudomonadota</taxon>
        <taxon>Gammaproteobacteria</taxon>
        <taxon>Oceanospirillales</taxon>
        <taxon>Halomonadaceae</taxon>
        <taxon>Halomonas</taxon>
    </lineage>
</organism>
<evidence type="ECO:0000313" key="3">
    <source>
        <dbReference type="Proteomes" id="UP000321121"/>
    </source>
</evidence>
<dbReference type="SUPFAM" id="SSF52540">
    <property type="entry name" value="P-loop containing nucleoside triphosphate hydrolases"/>
    <property type="match status" value="1"/>
</dbReference>
<keyword evidence="3" id="KW-1185">Reference proteome</keyword>
<feature type="domain" description="ORC1/DEAH AAA+ ATPase" evidence="1">
    <location>
        <begin position="31"/>
        <end position="140"/>
    </location>
</feature>
<dbReference type="RefSeq" id="WP_146907226.1">
    <property type="nucleotide sequence ID" value="NZ_BJUS01000001.1"/>
</dbReference>
<dbReference type="Gene3D" id="3.40.50.300">
    <property type="entry name" value="P-loop containing nucleotide triphosphate hydrolases"/>
    <property type="match status" value="1"/>
</dbReference>
<name>A0ABQ0TZL9_9GAMM</name>